<evidence type="ECO:0000313" key="2">
    <source>
        <dbReference type="EMBL" id="SFZ94837.1"/>
    </source>
</evidence>
<dbReference type="OrthoDB" id="1163933at2"/>
<dbReference type="AlphaFoldDB" id="A0A1K2IQV8"/>
<name>A0A1K2IQV8_9FLAO</name>
<dbReference type="RefSeq" id="WP_072403578.1">
    <property type="nucleotide sequence ID" value="NZ_FPKV01000005.1"/>
</dbReference>
<feature type="chain" id="PRO_5012656546" evidence="1">
    <location>
        <begin position="20"/>
        <end position="181"/>
    </location>
</feature>
<dbReference type="InterPro" id="IPR018899">
    <property type="entry name" value="Conjug_transposon_Tra0"/>
</dbReference>
<dbReference type="Pfam" id="PF10626">
    <property type="entry name" value="TraO"/>
    <property type="match status" value="1"/>
</dbReference>
<reference evidence="2 3" key="1">
    <citation type="submission" date="2016-10" db="EMBL/GenBank/DDBJ databases">
        <authorList>
            <person name="de Groot N.N."/>
        </authorList>
    </citation>
    <scope>NUCLEOTIDE SEQUENCE [LARGE SCALE GENOMIC DNA]</scope>
    <source>
        <strain evidence="2 3">DSM 18180</strain>
    </source>
</reference>
<keyword evidence="3" id="KW-1185">Reference proteome</keyword>
<keyword evidence="1" id="KW-0732">Signal</keyword>
<sequence>MKKALLNSVLFFTVLVVSAQRGENYASSIGVSAGYVEDGLGFMATYNYHLNRKTYAQLNVFVAIAEDKGTFEIPYNIFTVQPGYFIKVWEQPSFKRYTLNIGGGGVIGYESINNGNNTLYTGAIIDAESQLIYGVFVGLEGEIILGNNFTILIKANEYYHANSDIGKFYPYAGIGLRYFLF</sequence>
<evidence type="ECO:0000313" key="3">
    <source>
        <dbReference type="Proteomes" id="UP000182544"/>
    </source>
</evidence>
<proteinExistence type="predicted"/>
<accession>A0A1K2IQV8</accession>
<dbReference type="STRING" id="369401.SAMN05428642_105126"/>
<gene>
    <name evidence="2" type="ORF">SAMN05428642_105126</name>
</gene>
<organism evidence="2 3">
    <name type="scientific">Flaviramulus basaltis</name>
    <dbReference type="NCBI Taxonomy" id="369401"/>
    <lineage>
        <taxon>Bacteria</taxon>
        <taxon>Pseudomonadati</taxon>
        <taxon>Bacteroidota</taxon>
        <taxon>Flavobacteriia</taxon>
        <taxon>Flavobacteriales</taxon>
        <taxon>Flavobacteriaceae</taxon>
        <taxon>Flaviramulus</taxon>
    </lineage>
</organism>
<evidence type="ECO:0000256" key="1">
    <source>
        <dbReference type="SAM" id="SignalP"/>
    </source>
</evidence>
<feature type="signal peptide" evidence="1">
    <location>
        <begin position="1"/>
        <end position="19"/>
    </location>
</feature>
<protein>
    <submittedName>
        <fullName evidence="2">Conjugative transposon protein TraO</fullName>
    </submittedName>
</protein>
<dbReference type="Proteomes" id="UP000182544">
    <property type="component" value="Unassembled WGS sequence"/>
</dbReference>
<dbReference type="EMBL" id="FPKV01000005">
    <property type="protein sequence ID" value="SFZ94837.1"/>
    <property type="molecule type" value="Genomic_DNA"/>
</dbReference>